<evidence type="ECO:0000313" key="1">
    <source>
        <dbReference type="EMBL" id="SEG42219.1"/>
    </source>
</evidence>
<gene>
    <name evidence="1" type="ORF">SAMN05421847_2302</name>
</gene>
<reference evidence="2" key="1">
    <citation type="submission" date="2016-10" db="EMBL/GenBank/DDBJ databases">
        <authorList>
            <person name="Varghese N."/>
            <person name="Submissions S."/>
        </authorList>
    </citation>
    <scope>NUCLEOTIDE SEQUENCE [LARGE SCALE GENOMIC DNA]</scope>
    <source>
        <strain evidence="2">DSM 21580</strain>
    </source>
</reference>
<sequence length="127" mass="15206">MDERTKEIVKRFSDSWTETEKFYDDLIANYPGFERLKRIRQFIATLKQNGDDKHFRLGTSVHMLLISRSVNHGLRLDQKHIKIDAFDNKYEVTMRDGDKVYRQYIVDNLDDIRVTKLLRTLKDILID</sequence>
<name>A0A1H6A0H0_9FLAO</name>
<dbReference type="OrthoDB" id="1444293at2"/>
<keyword evidence="2" id="KW-1185">Reference proteome</keyword>
<dbReference type="EMBL" id="FNUS01000005">
    <property type="protein sequence ID" value="SEG42219.1"/>
    <property type="molecule type" value="Genomic_DNA"/>
</dbReference>
<organism evidence="1 2">
    <name type="scientific">Halpernia humi</name>
    <dbReference type="NCBI Taxonomy" id="493375"/>
    <lineage>
        <taxon>Bacteria</taxon>
        <taxon>Pseudomonadati</taxon>
        <taxon>Bacteroidota</taxon>
        <taxon>Flavobacteriia</taxon>
        <taxon>Flavobacteriales</taxon>
        <taxon>Weeksellaceae</taxon>
        <taxon>Chryseobacterium group</taxon>
        <taxon>Halpernia</taxon>
    </lineage>
</organism>
<proteinExistence type="predicted"/>
<dbReference type="Proteomes" id="UP000236738">
    <property type="component" value="Unassembled WGS sequence"/>
</dbReference>
<accession>A0A1H6A0H0</accession>
<protein>
    <recommendedName>
        <fullName evidence="3">DUF5655 domain-containing protein</fullName>
    </recommendedName>
</protein>
<dbReference type="RefSeq" id="WP_146063315.1">
    <property type="nucleotide sequence ID" value="NZ_FNUS01000005.1"/>
</dbReference>
<dbReference type="AlphaFoldDB" id="A0A1H6A0H0"/>
<evidence type="ECO:0000313" key="2">
    <source>
        <dbReference type="Proteomes" id="UP000236738"/>
    </source>
</evidence>
<evidence type="ECO:0008006" key="3">
    <source>
        <dbReference type="Google" id="ProtNLM"/>
    </source>
</evidence>